<feature type="transmembrane region" description="Helical" evidence="1">
    <location>
        <begin position="149"/>
        <end position="168"/>
    </location>
</feature>
<organism evidence="3 4">
    <name type="scientific">Flavobacterium paronense</name>
    <dbReference type="NCBI Taxonomy" id="1392775"/>
    <lineage>
        <taxon>Bacteria</taxon>
        <taxon>Pseudomonadati</taxon>
        <taxon>Bacteroidota</taxon>
        <taxon>Flavobacteriia</taxon>
        <taxon>Flavobacteriales</taxon>
        <taxon>Flavobacteriaceae</taxon>
        <taxon>Flavobacterium</taxon>
    </lineage>
</organism>
<comment type="caution">
    <text evidence="3">The sequence shown here is derived from an EMBL/GenBank/DDBJ whole genome shotgun (WGS) entry which is preliminary data.</text>
</comment>
<dbReference type="InterPro" id="IPR002656">
    <property type="entry name" value="Acyl_transf_3_dom"/>
</dbReference>
<feature type="transmembrane region" description="Helical" evidence="1">
    <location>
        <begin position="89"/>
        <end position="111"/>
    </location>
</feature>
<dbReference type="EC" id="2.3.-.-" evidence="3"/>
<dbReference type="RefSeq" id="WP_290285317.1">
    <property type="nucleotide sequence ID" value="NZ_JAUFQN010000019.1"/>
</dbReference>
<dbReference type="Proteomes" id="UP001589576">
    <property type="component" value="Unassembled WGS sequence"/>
</dbReference>
<dbReference type="GO" id="GO:0016746">
    <property type="term" value="F:acyltransferase activity"/>
    <property type="evidence" value="ECO:0007669"/>
    <property type="project" value="UniProtKB-KW"/>
</dbReference>
<feature type="transmembrane region" description="Helical" evidence="1">
    <location>
        <begin position="349"/>
        <end position="369"/>
    </location>
</feature>
<reference evidence="3 4" key="1">
    <citation type="submission" date="2024-09" db="EMBL/GenBank/DDBJ databases">
        <authorList>
            <person name="Sun Q."/>
            <person name="Mori K."/>
        </authorList>
    </citation>
    <scope>NUCLEOTIDE SEQUENCE [LARGE SCALE GENOMIC DNA]</scope>
    <source>
        <strain evidence="3 4">CECT 8460</strain>
    </source>
</reference>
<dbReference type="Pfam" id="PF01757">
    <property type="entry name" value="Acyl_transf_3"/>
    <property type="match status" value="1"/>
</dbReference>
<dbReference type="PANTHER" id="PTHR23028:SF53">
    <property type="entry name" value="ACYL_TRANSF_3 DOMAIN-CONTAINING PROTEIN"/>
    <property type="match status" value="1"/>
</dbReference>
<feature type="transmembrane region" description="Helical" evidence="1">
    <location>
        <begin position="309"/>
        <end position="329"/>
    </location>
</feature>
<feature type="transmembrane region" description="Helical" evidence="1">
    <location>
        <begin position="273"/>
        <end position="289"/>
    </location>
</feature>
<evidence type="ECO:0000313" key="3">
    <source>
        <dbReference type="EMBL" id="MFB9090344.1"/>
    </source>
</evidence>
<evidence type="ECO:0000256" key="1">
    <source>
        <dbReference type="SAM" id="Phobius"/>
    </source>
</evidence>
<dbReference type="PANTHER" id="PTHR23028">
    <property type="entry name" value="ACETYLTRANSFERASE"/>
    <property type="match status" value="1"/>
</dbReference>
<name>A0ABV5GGT4_9FLAO</name>
<feature type="transmembrane region" description="Helical" evidence="1">
    <location>
        <begin position="180"/>
        <end position="198"/>
    </location>
</feature>
<feature type="transmembrane region" description="Helical" evidence="1">
    <location>
        <begin position="251"/>
        <end position="267"/>
    </location>
</feature>
<dbReference type="InterPro" id="IPR050879">
    <property type="entry name" value="Acyltransferase_3"/>
</dbReference>
<proteinExistence type="predicted"/>
<keyword evidence="3" id="KW-0012">Acyltransferase</keyword>
<dbReference type="EMBL" id="JBHMFB010000029">
    <property type="protein sequence ID" value="MFB9090344.1"/>
    <property type="molecule type" value="Genomic_DNA"/>
</dbReference>
<keyword evidence="1" id="KW-1133">Transmembrane helix</keyword>
<accession>A0ABV5GGT4</accession>
<protein>
    <submittedName>
        <fullName evidence="3">Acyltransferase family protein</fullName>
        <ecNumber evidence="3">2.3.-.-</ecNumber>
    </submittedName>
</protein>
<gene>
    <name evidence="3" type="ORF">ACFFUU_12075</name>
</gene>
<feature type="transmembrane region" description="Helical" evidence="1">
    <location>
        <begin position="7"/>
        <end position="26"/>
    </location>
</feature>
<keyword evidence="4" id="KW-1185">Reference proteome</keyword>
<evidence type="ECO:0000259" key="2">
    <source>
        <dbReference type="Pfam" id="PF01757"/>
    </source>
</evidence>
<feature type="domain" description="Acyltransferase 3" evidence="2">
    <location>
        <begin position="10"/>
        <end position="364"/>
    </location>
</feature>
<sequence>MHKDKAYLNNLTALRGIAALLVVVFHSNEIVSNFITTEQTFWFRKLYLMVDLFFILSGFIMCYVYETYFNDSTQSRKTIEFLKARLARIYPLHLVTLAALVLAVGITYAIGKDGNYGAFSLALYNPKAIITNIFLLQSAHIHNMFTWNVPSWSISAEWLAYLVFPFLVKPFSKFSISQTLLTIAILFALYAGLVFYIAPNRVPMFPFLSTAADLDLTYDWGFARGIIGFVLGMCAYRFFMRNVLKNTLGNGWVLLVIVALYSVYMHFNLTDFGAPLFFFIILLSTAYGSKNMNAFFASAPLQKLGLWSYSIYMWHGAFIFIVFEIQSWLQTKPPLPGPPDYFGITNPLVLLLLCVSITLIIGALSYRFIEKPSRVWINNLGKKN</sequence>
<feature type="transmembrane region" description="Helical" evidence="1">
    <location>
        <begin position="218"/>
        <end position="239"/>
    </location>
</feature>
<keyword evidence="1" id="KW-0472">Membrane</keyword>
<keyword evidence="3" id="KW-0808">Transferase</keyword>
<keyword evidence="1" id="KW-0812">Transmembrane</keyword>
<feature type="transmembrane region" description="Helical" evidence="1">
    <location>
        <begin position="46"/>
        <end position="68"/>
    </location>
</feature>
<evidence type="ECO:0000313" key="4">
    <source>
        <dbReference type="Proteomes" id="UP001589576"/>
    </source>
</evidence>